<dbReference type="Pfam" id="PF14561">
    <property type="entry name" value="TPR_20"/>
    <property type="match status" value="1"/>
</dbReference>
<dbReference type="RefSeq" id="WP_068867207.1">
    <property type="nucleotide sequence ID" value="NZ_VDCI01000003.1"/>
</dbReference>
<feature type="domain" description="Thioredoxin" evidence="7">
    <location>
        <begin position="1"/>
        <end position="108"/>
    </location>
</feature>
<dbReference type="GO" id="GO:0015035">
    <property type="term" value="F:protein-disulfide reductase activity"/>
    <property type="evidence" value="ECO:0007669"/>
    <property type="project" value="UniProtKB-UniRule"/>
</dbReference>
<dbReference type="PANTHER" id="PTHR45663:SF11">
    <property type="entry name" value="GEO12009P1"/>
    <property type="match status" value="1"/>
</dbReference>
<evidence type="ECO:0000256" key="5">
    <source>
        <dbReference type="ARBA" id="ARBA00023284"/>
    </source>
</evidence>
<dbReference type="GO" id="GO:0005829">
    <property type="term" value="C:cytosol"/>
    <property type="evidence" value="ECO:0007669"/>
    <property type="project" value="TreeGrafter"/>
</dbReference>
<dbReference type="Gene3D" id="3.40.30.10">
    <property type="entry name" value="Glutaredoxin"/>
    <property type="match status" value="1"/>
</dbReference>
<dbReference type="NCBIfam" id="TIGR01068">
    <property type="entry name" value="thioredoxin"/>
    <property type="match status" value="1"/>
</dbReference>
<keyword evidence="5" id="KW-0676">Redox-active center</keyword>
<dbReference type="AlphaFoldDB" id="A0A5C4S199"/>
<dbReference type="InterPro" id="IPR013766">
    <property type="entry name" value="Thioredoxin_domain"/>
</dbReference>
<gene>
    <name evidence="8" type="primary">trxA</name>
    <name evidence="8" type="ORF">FGF68_04975</name>
</gene>
<dbReference type="GO" id="GO:0045454">
    <property type="term" value="P:cell redox homeostasis"/>
    <property type="evidence" value="ECO:0007669"/>
    <property type="project" value="TreeGrafter"/>
</dbReference>
<accession>A0A5C4S199</accession>
<evidence type="ECO:0000313" key="8">
    <source>
        <dbReference type="EMBL" id="TNJ36928.1"/>
    </source>
</evidence>
<comment type="caution">
    <text evidence="8">The sequence shown here is derived from an EMBL/GenBank/DDBJ whole genome shotgun (WGS) entry which is preliminary data.</text>
</comment>
<dbReference type="PROSITE" id="PS00194">
    <property type="entry name" value="THIOREDOXIN_1"/>
    <property type="match status" value="1"/>
</dbReference>
<dbReference type="CDD" id="cd02947">
    <property type="entry name" value="TRX_family"/>
    <property type="match status" value="1"/>
</dbReference>
<evidence type="ECO:0000256" key="6">
    <source>
        <dbReference type="NCBIfam" id="TIGR01068"/>
    </source>
</evidence>
<evidence type="ECO:0000313" key="9">
    <source>
        <dbReference type="Proteomes" id="UP000309544"/>
    </source>
</evidence>
<dbReference type="InterPro" id="IPR017937">
    <property type="entry name" value="Thioredoxin_CS"/>
</dbReference>
<keyword evidence="4" id="KW-1015">Disulfide bond</keyword>
<evidence type="ECO:0000256" key="1">
    <source>
        <dbReference type="ARBA" id="ARBA00008987"/>
    </source>
</evidence>
<dbReference type="PRINTS" id="PR00421">
    <property type="entry name" value="THIOREDOXIN"/>
</dbReference>
<evidence type="ECO:0000259" key="7">
    <source>
        <dbReference type="PROSITE" id="PS51352"/>
    </source>
</evidence>
<dbReference type="PROSITE" id="PS51352">
    <property type="entry name" value="THIOREDOXIN_2"/>
    <property type="match status" value="1"/>
</dbReference>
<dbReference type="PANTHER" id="PTHR45663">
    <property type="entry name" value="GEO12009P1"/>
    <property type="match status" value="1"/>
</dbReference>
<dbReference type="FunFam" id="3.40.30.10:FF:000001">
    <property type="entry name" value="Thioredoxin"/>
    <property type="match status" value="1"/>
</dbReference>
<keyword evidence="2" id="KW-0813">Transport</keyword>
<dbReference type="InterPro" id="IPR011990">
    <property type="entry name" value="TPR-like_helical_dom_sf"/>
</dbReference>
<dbReference type="InterPro" id="IPR036249">
    <property type="entry name" value="Thioredoxin-like_sf"/>
</dbReference>
<dbReference type="InterPro" id="IPR005746">
    <property type="entry name" value="Thioredoxin"/>
</dbReference>
<protein>
    <recommendedName>
        <fullName evidence="6">Thioredoxin</fullName>
    </recommendedName>
</protein>
<dbReference type="SUPFAM" id="SSF52833">
    <property type="entry name" value="Thioredoxin-like"/>
    <property type="match status" value="1"/>
</dbReference>
<proteinExistence type="inferred from homology"/>
<keyword evidence="3" id="KW-0249">Electron transport</keyword>
<dbReference type="Proteomes" id="UP000309544">
    <property type="component" value="Unassembled WGS sequence"/>
</dbReference>
<dbReference type="GO" id="GO:0006950">
    <property type="term" value="P:response to stress"/>
    <property type="evidence" value="ECO:0007669"/>
    <property type="project" value="UniProtKB-ARBA"/>
</dbReference>
<comment type="similarity">
    <text evidence="1">Belongs to the thioredoxin family.</text>
</comment>
<keyword evidence="9" id="KW-1185">Reference proteome</keyword>
<dbReference type="Gene3D" id="1.25.40.10">
    <property type="entry name" value="Tetratricopeptide repeat domain"/>
    <property type="match status" value="1"/>
</dbReference>
<organism evidence="8 9">
    <name type="scientific">Prosthecochloris vibrioformis</name>
    <name type="common">Chlorobium vibrioforme</name>
    <dbReference type="NCBI Taxonomy" id="1098"/>
    <lineage>
        <taxon>Bacteria</taxon>
        <taxon>Pseudomonadati</taxon>
        <taxon>Chlorobiota</taxon>
        <taxon>Chlorobiia</taxon>
        <taxon>Chlorobiales</taxon>
        <taxon>Chlorobiaceae</taxon>
        <taxon>Prosthecochloris</taxon>
    </lineage>
</organism>
<reference evidence="8 9" key="1">
    <citation type="submission" date="2019-05" db="EMBL/GenBank/DDBJ databases">
        <title>Draft Whole-Genome sequence of the green sulfur bacterium Prosthecochloris vibrioformis DSM 260.</title>
        <authorList>
            <person name="Meyer T.E."/>
            <person name="Kyndt J.A."/>
        </authorList>
    </citation>
    <scope>NUCLEOTIDE SEQUENCE [LARGE SCALE GENOMIC DNA]</scope>
    <source>
        <strain evidence="8 9">DSM 260</strain>
    </source>
</reference>
<evidence type="ECO:0000256" key="3">
    <source>
        <dbReference type="ARBA" id="ARBA00022982"/>
    </source>
</evidence>
<evidence type="ECO:0000256" key="2">
    <source>
        <dbReference type="ARBA" id="ARBA00022448"/>
    </source>
</evidence>
<dbReference type="EMBL" id="VDCI01000003">
    <property type="protein sequence ID" value="TNJ36928.1"/>
    <property type="molecule type" value="Genomic_DNA"/>
</dbReference>
<name>A0A5C4S199_PROVB</name>
<evidence type="ECO:0000256" key="4">
    <source>
        <dbReference type="ARBA" id="ARBA00023157"/>
    </source>
</evidence>
<dbReference type="Pfam" id="PF00085">
    <property type="entry name" value="Thioredoxin"/>
    <property type="match status" value="1"/>
</dbReference>
<sequence>MTEHDATIDFSRDVLQKSSVLPVLVDFWAPWCAPCRMLAPAIEAVARRFEGRVELVKVNTEEHPDSARQYGVQGIPNVKLFVQGRVVDEFTGVLPEQDIAAWLEKALPSPYADDVLHAAELLQEGKSARALELLEEVLLHEPGNQDAGVMLMKLKLFSDPAEAERLAGMFEGNSELFDLCGAVRTLAGVLGRSEPDVPDGTLREIYIAAVNHLRNQEFDQALDMFIAVLKEDRFYDDDGSRKNCIAMFRFLGEEHPVTLRHRRAFDRSF</sequence>